<protein>
    <submittedName>
        <fullName evidence="3">DUF4097 family beta strand repeat protein</fullName>
    </submittedName>
</protein>
<proteinExistence type="predicted"/>
<organism evidence="3 4">
    <name type="scientific">Gehongia tenuis</name>
    <dbReference type="NCBI Taxonomy" id="2763655"/>
    <lineage>
        <taxon>Bacteria</taxon>
        <taxon>Bacillati</taxon>
        <taxon>Bacillota</taxon>
        <taxon>Clostridia</taxon>
        <taxon>Christensenellales</taxon>
        <taxon>Christensenellaceae</taxon>
        <taxon>Gehongia</taxon>
    </lineage>
</organism>
<evidence type="ECO:0000313" key="4">
    <source>
        <dbReference type="Proteomes" id="UP000623172"/>
    </source>
</evidence>
<accession>A0A926HQM2</accession>
<dbReference type="InterPro" id="IPR025164">
    <property type="entry name" value="Toastrack_DUF4097"/>
</dbReference>
<comment type="caution">
    <text evidence="3">The sequence shown here is derived from an EMBL/GenBank/DDBJ whole genome shotgun (WGS) entry which is preliminary data.</text>
</comment>
<sequence>MNKKMGVVLWSIILTAAVIVFLTLLFGDLKGDEENMTREWVFTESIQKLDIEWVSGNVNLNRWDGEGIKVVQTSWGNFSEKQILKADITGGTLKIRDGRRGFHLFSFGGTNLDIYVPNQSFEAMDLDSVSGDINGTALDISRINVKSVSGSVHLSGAFAEVQVDTTSGSVTLTSETMLERMGLKAVSGSLTIMIPENDGFTLNFDKVSGSYSTDFNCSQENDRYTYKGGGAMFNADVVSGDVKILRLP</sequence>
<feature type="domain" description="DUF4097" evidence="2">
    <location>
        <begin position="46"/>
        <end position="174"/>
    </location>
</feature>
<evidence type="ECO:0000256" key="1">
    <source>
        <dbReference type="SAM" id="Phobius"/>
    </source>
</evidence>
<gene>
    <name evidence="3" type="ORF">H8696_08525</name>
</gene>
<dbReference type="Proteomes" id="UP000623172">
    <property type="component" value="Unassembled WGS sequence"/>
</dbReference>
<keyword evidence="1" id="KW-0472">Membrane</keyword>
<name>A0A926HQM2_9FIRM</name>
<dbReference type="RefSeq" id="WP_249316659.1">
    <property type="nucleotide sequence ID" value="NZ_JACRSR010000003.1"/>
</dbReference>
<dbReference type="AlphaFoldDB" id="A0A926HQM2"/>
<feature type="transmembrane region" description="Helical" evidence="1">
    <location>
        <begin position="7"/>
        <end position="27"/>
    </location>
</feature>
<keyword evidence="4" id="KW-1185">Reference proteome</keyword>
<reference evidence="3" key="1">
    <citation type="submission" date="2020-08" db="EMBL/GenBank/DDBJ databases">
        <title>Genome public.</title>
        <authorList>
            <person name="Liu C."/>
            <person name="Sun Q."/>
        </authorList>
    </citation>
    <scope>NUCLEOTIDE SEQUENCE</scope>
    <source>
        <strain evidence="3">NSJ-53</strain>
    </source>
</reference>
<keyword evidence="1" id="KW-1133">Transmembrane helix</keyword>
<dbReference type="EMBL" id="JACRSR010000003">
    <property type="protein sequence ID" value="MBC8531890.1"/>
    <property type="molecule type" value="Genomic_DNA"/>
</dbReference>
<keyword evidence="1" id="KW-0812">Transmembrane</keyword>
<evidence type="ECO:0000313" key="3">
    <source>
        <dbReference type="EMBL" id="MBC8531890.1"/>
    </source>
</evidence>
<evidence type="ECO:0000259" key="2">
    <source>
        <dbReference type="Pfam" id="PF13349"/>
    </source>
</evidence>
<dbReference type="Gene3D" id="2.160.20.120">
    <property type="match status" value="1"/>
</dbReference>
<dbReference type="Pfam" id="PF13349">
    <property type="entry name" value="DUF4097"/>
    <property type="match status" value="1"/>
</dbReference>